<organism evidence="2">
    <name type="scientific">Anguilla anguilla</name>
    <name type="common">European freshwater eel</name>
    <name type="synonym">Muraena anguilla</name>
    <dbReference type="NCBI Taxonomy" id="7936"/>
    <lineage>
        <taxon>Eukaryota</taxon>
        <taxon>Metazoa</taxon>
        <taxon>Chordata</taxon>
        <taxon>Craniata</taxon>
        <taxon>Vertebrata</taxon>
        <taxon>Euteleostomi</taxon>
        <taxon>Actinopterygii</taxon>
        <taxon>Neopterygii</taxon>
        <taxon>Teleostei</taxon>
        <taxon>Anguilliformes</taxon>
        <taxon>Anguillidae</taxon>
        <taxon>Anguilla</taxon>
    </lineage>
</organism>
<evidence type="ECO:0000313" key="2">
    <source>
        <dbReference type="EMBL" id="JAH59779.1"/>
    </source>
</evidence>
<keyword evidence="1" id="KW-0472">Membrane</keyword>
<proteinExistence type="predicted"/>
<dbReference type="AlphaFoldDB" id="A0A0E9U1M8"/>
<protein>
    <submittedName>
        <fullName evidence="2">Uncharacterized protein</fullName>
    </submittedName>
</protein>
<evidence type="ECO:0000256" key="1">
    <source>
        <dbReference type="SAM" id="Phobius"/>
    </source>
</evidence>
<dbReference type="EMBL" id="GBXM01048798">
    <property type="protein sequence ID" value="JAH59779.1"/>
    <property type="molecule type" value="Transcribed_RNA"/>
</dbReference>
<keyword evidence="1" id="KW-1133">Transmembrane helix</keyword>
<accession>A0A0E9U1M8</accession>
<sequence>MQCILSFRYLHCIVLLFQYITFSLHYIHLADTLRATG</sequence>
<reference evidence="2" key="2">
    <citation type="journal article" date="2015" name="Fish Shellfish Immunol.">
        <title>Early steps in the European eel (Anguilla anguilla)-Vibrio vulnificus interaction in the gills: Role of the RtxA13 toxin.</title>
        <authorList>
            <person name="Callol A."/>
            <person name="Pajuelo D."/>
            <person name="Ebbesson L."/>
            <person name="Teles M."/>
            <person name="MacKenzie S."/>
            <person name="Amaro C."/>
        </authorList>
    </citation>
    <scope>NUCLEOTIDE SEQUENCE</scope>
</reference>
<feature type="transmembrane region" description="Helical" evidence="1">
    <location>
        <begin position="7"/>
        <end position="27"/>
    </location>
</feature>
<reference evidence="2" key="1">
    <citation type="submission" date="2014-11" db="EMBL/GenBank/DDBJ databases">
        <authorList>
            <person name="Amaro Gonzalez C."/>
        </authorList>
    </citation>
    <scope>NUCLEOTIDE SEQUENCE</scope>
</reference>
<keyword evidence="1" id="KW-0812">Transmembrane</keyword>
<name>A0A0E9U1M8_ANGAN</name>